<name>A0ABS7TMQ5_9BACT</name>
<dbReference type="Proteomes" id="UP001139031">
    <property type="component" value="Unassembled WGS sequence"/>
</dbReference>
<organism evidence="1 2">
    <name type="scientific">Nannocystis pusilla</name>
    <dbReference type="NCBI Taxonomy" id="889268"/>
    <lineage>
        <taxon>Bacteria</taxon>
        <taxon>Pseudomonadati</taxon>
        <taxon>Myxococcota</taxon>
        <taxon>Polyangia</taxon>
        <taxon>Nannocystales</taxon>
        <taxon>Nannocystaceae</taxon>
        <taxon>Nannocystis</taxon>
    </lineage>
</organism>
<keyword evidence="2" id="KW-1185">Reference proteome</keyword>
<evidence type="ECO:0000313" key="2">
    <source>
        <dbReference type="Proteomes" id="UP001139031"/>
    </source>
</evidence>
<gene>
    <name evidence="1" type="ORF">K7C98_09515</name>
</gene>
<sequence length="206" mass="23173">MTERTTQSRIRELAAEDRLLQPSELEAPPESMAYAERSGVLRRIIVGVYIGAQHKLHPLVEAAAWTLRSSEAVACLLTAAIYEGLTDAFERGTWLYVPKGSSPPRSRTHPVHAIQTSERFIDRAHDADNGIIAVQVHGVAVRITGPDRTVLDLFRYPKHIPGEYALEALRRRASAQDFRIPVFARLARRLDIRRKIDPLLQGLVLR</sequence>
<comment type="caution">
    <text evidence="1">The sequence shown here is derived from an EMBL/GenBank/DDBJ whole genome shotgun (WGS) entry which is preliminary data.</text>
</comment>
<accession>A0ABS7TMQ5</accession>
<reference evidence="1" key="1">
    <citation type="submission" date="2021-08" db="EMBL/GenBank/DDBJ databases">
        <authorList>
            <person name="Stevens D.C."/>
        </authorList>
    </citation>
    <scope>NUCLEOTIDE SEQUENCE</scope>
    <source>
        <strain evidence="1">DSM 53165</strain>
    </source>
</reference>
<dbReference type="RefSeq" id="WP_224191274.1">
    <property type="nucleotide sequence ID" value="NZ_JAIRAU010000006.1"/>
</dbReference>
<protein>
    <recommendedName>
        <fullName evidence="3">AbiEi antitoxin C-terminal domain-containing protein</fullName>
    </recommendedName>
</protein>
<proteinExistence type="predicted"/>
<dbReference type="EMBL" id="JAIRAU010000006">
    <property type="protein sequence ID" value="MBZ5709497.1"/>
    <property type="molecule type" value="Genomic_DNA"/>
</dbReference>
<evidence type="ECO:0008006" key="3">
    <source>
        <dbReference type="Google" id="ProtNLM"/>
    </source>
</evidence>
<evidence type="ECO:0000313" key="1">
    <source>
        <dbReference type="EMBL" id="MBZ5709497.1"/>
    </source>
</evidence>